<evidence type="ECO:0008006" key="4">
    <source>
        <dbReference type="Google" id="ProtNLM"/>
    </source>
</evidence>
<feature type="signal peptide" evidence="1">
    <location>
        <begin position="1"/>
        <end position="24"/>
    </location>
</feature>
<dbReference type="OrthoDB" id="1002047at2"/>
<reference evidence="2 3" key="1">
    <citation type="submission" date="2019-09" db="EMBL/GenBank/DDBJ databases">
        <title>Genomes of family Cryomorphaceae.</title>
        <authorList>
            <person name="Bowman J.P."/>
        </authorList>
    </citation>
    <scope>NUCLEOTIDE SEQUENCE [LARGE SCALE GENOMIC DNA]</scope>
    <source>
        <strain evidence="2 3">LMG 25704</strain>
    </source>
</reference>
<evidence type="ECO:0000313" key="2">
    <source>
        <dbReference type="EMBL" id="KAB2813738.1"/>
    </source>
</evidence>
<protein>
    <recommendedName>
        <fullName evidence="4">YbjN domain-containing protein</fullName>
    </recommendedName>
</protein>
<evidence type="ECO:0000256" key="1">
    <source>
        <dbReference type="SAM" id="SignalP"/>
    </source>
</evidence>
<dbReference type="Proteomes" id="UP000468650">
    <property type="component" value="Unassembled WGS sequence"/>
</dbReference>
<dbReference type="EMBL" id="WBVO01000003">
    <property type="protein sequence ID" value="KAB2813738.1"/>
    <property type="molecule type" value="Genomic_DNA"/>
</dbReference>
<dbReference type="AlphaFoldDB" id="A0A6N6RJD2"/>
<comment type="caution">
    <text evidence="2">The sequence shown here is derived from an EMBL/GenBank/DDBJ whole genome shotgun (WGS) entry which is preliminary data.</text>
</comment>
<feature type="chain" id="PRO_5026761754" description="YbjN domain-containing protein" evidence="1">
    <location>
        <begin position="25"/>
        <end position="154"/>
    </location>
</feature>
<proteinExistence type="predicted"/>
<evidence type="ECO:0000313" key="3">
    <source>
        <dbReference type="Proteomes" id="UP000468650"/>
    </source>
</evidence>
<dbReference type="RefSeq" id="WP_151666940.1">
    <property type="nucleotide sequence ID" value="NZ_WBVO01000003.1"/>
</dbReference>
<organism evidence="2 3">
    <name type="scientific">Phaeocystidibacter luteus</name>
    <dbReference type="NCBI Taxonomy" id="911197"/>
    <lineage>
        <taxon>Bacteria</taxon>
        <taxon>Pseudomonadati</taxon>
        <taxon>Bacteroidota</taxon>
        <taxon>Flavobacteriia</taxon>
        <taxon>Flavobacteriales</taxon>
        <taxon>Phaeocystidibacteraceae</taxon>
        <taxon>Phaeocystidibacter</taxon>
    </lineage>
</organism>
<keyword evidence="1" id="KW-0732">Signal</keyword>
<sequence length="154" mass="17412">MKNTYLKSVLVALGILMSASSLMAQIYSESEIQDIYMSFLEDEEIEGFVDSDGDVQFEYHGRKYYIEVDEDNPNYLSIVLWDFWPIESTSEAVQIAIACDVVNRETKVVKAFSENDNVVLACELFVESPRDMASVFSLCIASIEAAVDIFVDEM</sequence>
<accession>A0A6N6RJD2</accession>
<gene>
    <name evidence="2" type="ORF">F8C67_06150</name>
</gene>
<keyword evidence="3" id="KW-1185">Reference proteome</keyword>
<name>A0A6N6RJD2_9FLAO</name>